<dbReference type="EMBL" id="FLUQ01000001">
    <property type="protein sequence ID" value="SBV93869.1"/>
    <property type="molecule type" value="Genomic_DNA"/>
</dbReference>
<evidence type="ECO:0000313" key="12">
    <source>
        <dbReference type="EMBL" id="SBV93869.1"/>
    </source>
</evidence>
<evidence type="ECO:0000256" key="9">
    <source>
        <dbReference type="ARBA" id="ARBA00023306"/>
    </source>
</evidence>
<proteinExistence type="inferred from homology"/>
<evidence type="ECO:0000256" key="7">
    <source>
        <dbReference type="ARBA" id="ARBA00023134"/>
    </source>
</evidence>
<keyword evidence="4" id="KW-0479">Metal-binding</keyword>
<dbReference type="GO" id="GO:0005525">
    <property type="term" value="F:GTP binding"/>
    <property type="evidence" value="ECO:0007669"/>
    <property type="project" value="UniProtKB-UniRule"/>
</dbReference>
<keyword evidence="9 10" id="KW-0131">Cell cycle</keyword>
<evidence type="ECO:0000256" key="8">
    <source>
        <dbReference type="ARBA" id="ARBA00023210"/>
    </source>
</evidence>
<keyword evidence="6" id="KW-0460">Magnesium</keyword>
<comment type="cofactor">
    <cofactor evidence="1">
        <name>Mg(2+)</name>
        <dbReference type="ChEBI" id="CHEBI:18420"/>
    </cofactor>
</comment>
<dbReference type="InterPro" id="IPR006073">
    <property type="entry name" value="GTP-bd"/>
</dbReference>
<keyword evidence="7 10" id="KW-0342">GTP-binding</keyword>
<dbReference type="Gene3D" id="3.40.50.300">
    <property type="entry name" value="P-loop containing nucleotide triphosphate hydrolases"/>
    <property type="match status" value="1"/>
</dbReference>
<feature type="domain" description="EngB-type G" evidence="11">
    <location>
        <begin position="21"/>
        <end position="191"/>
    </location>
</feature>
<keyword evidence="3 10" id="KW-0132">Cell division</keyword>
<dbReference type="GO" id="GO:0046872">
    <property type="term" value="F:metal ion binding"/>
    <property type="evidence" value="ECO:0007669"/>
    <property type="project" value="UniProtKB-KW"/>
</dbReference>
<sequence length="191" mass="21030">MDPTLVLETTAFTLEQLQGADTPQIALAGRSNVGKSSLINALAGRKQLAKTSSTPGKTRSVNYYRVQPDNFFLVDLPGYGYAKCSKTEQERWAALIEQYLVSAKALRGLVVLLDCRLPPQKSDLAMLSFASANGVRCIPILTKADKCTRNERQKRQKDWTALLPAPPIITSSLDRTGLDALWQAMRDMATD</sequence>
<evidence type="ECO:0000256" key="6">
    <source>
        <dbReference type="ARBA" id="ARBA00022842"/>
    </source>
</evidence>
<dbReference type="InterPro" id="IPR019987">
    <property type="entry name" value="GTP-bd_ribosome_bio_YsxC"/>
</dbReference>
<dbReference type="PROSITE" id="PS51706">
    <property type="entry name" value="G_ENGB"/>
    <property type="match status" value="1"/>
</dbReference>
<dbReference type="GO" id="GO:0000917">
    <property type="term" value="P:division septum assembly"/>
    <property type="evidence" value="ECO:0007669"/>
    <property type="project" value="UniProtKB-KW"/>
</dbReference>
<dbReference type="InterPro" id="IPR030393">
    <property type="entry name" value="G_ENGB_dom"/>
</dbReference>
<dbReference type="PANTHER" id="PTHR11649">
    <property type="entry name" value="MSS1/TRME-RELATED GTP-BINDING PROTEIN"/>
    <property type="match status" value="1"/>
</dbReference>
<evidence type="ECO:0000256" key="2">
    <source>
        <dbReference type="ARBA" id="ARBA00009638"/>
    </source>
</evidence>
<protein>
    <recommendedName>
        <fullName evidence="10">Probable GTP-binding protein EngB</fullName>
    </recommendedName>
</protein>
<dbReference type="SUPFAM" id="SSF52540">
    <property type="entry name" value="P-loop containing nucleoside triphosphate hydrolases"/>
    <property type="match status" value="1"/>
</dbReference>
<evidence type="ECO:0000259" key="11">
    <source>
        <dbReference type="PROSITE" id="PS51706"/>
    </source>
</evidence>
<evidence type="ECO:0000256" key="10">
    <source>
        <dbReference type="HAMAP-Rule" id="MF_00321"/>
    </source>
</evidence>
<keyword evidence="8 10" id="KW-0717">Septation</keyword>
<dbReference type="NCBIfam" id="TIGR03598">
    <property type="entry name" value="GTPase_YsxC"/>
    <property type="match status" value="1"/>
</dbReference>
<name>A0A212J337_9DELT</name>
<dbReference type="AlphaFoldDB" id="A0A212J337"/>
<dbReference type="GO" id="GO:0005829">
    <property type="term" value="C:cytosol"/>
    <property type="evidence" value="ECO:0007669"/>
    <property type="project" value="TreeGrafter"/>
</dbReference>
<accession>A0A212J337</accession>
<comment type="similarity">
    <text evidence="2 10">Belongs to the TRAFAC class TrmE-Era-EngA-EngB-Septin-like GTPase superfamily. EngB GTPase family.</text>
</comment>
<organism evidence="12">
    <name type="scientific">uncultured delta proteobacterium</name>
    <dbReference type="NCBI Taxonomy" id="34034"/>
    <lineage>
        <taxon>Bacteria</taxon>
        <taxon>Deltaproteobacteria</taxon>
        <taxon>environmental samples</taxon>
    </lineage>
</organism>
<evidence type="ECO:0000256" key="3">
    <source>
        <dbReference type="ARBA" id="ARBA00022618"/>
    </source>
</evidence>
<dbReference type="PANTHER" id="PTHR11649:SF13">
    <property type="entry name" value="ENGB-TYPE G DOMAIN-CONTAINING PROTEIN"/>
    <property type="match status" value="1"/>
</dbReference>
<dbReference type="InterPro" id="IPR027417">
    <property type="entry name" value="P-loop_NTPase"/>
</dbReference>
<dbReference type="Pfam" id="PF01926">
    <property type="entry name" value="MMR_HSR1"/>
    <property type="match status" value="1"/>
</dbReference>
<evidence type="ECO:0000256" key="4">
    <source>
        <dbReference type="ARBA" id="ARBA00022723"/>
    </source>
</evidence>
<dbReference type="HAMAP" id="MF_00321">
    <property type="entry name" value="GTPase_EngB"/>
    <property type="match status" value="1"/>
</dbReference>
<reference evidence="12" key="1">
    <citation type="submission" date="2016-04" db="EMBL/GenBank/DDBJ databases">
        <authorList>
            <person name="Evans L.H."/>
            <person name="Alamgir A."/>
            <person name="Owens N."/>
            <person name="Weber N.D."/>
            <person name="Virtaneva K."/>
            <person name="Barbian K."/>
            <person name="Babar A."/>
            <person name="Rosenke K."/>
        </authorList>
    </citation>
    <scope>NUCLEOTIDE SEQUENCE</scope>
    <source>
        <strain evidence="12">86</strain>
    </source>
</reference>
<comment type="function">
    <text evidence="10">Necessary for normal cell division and for the maintenance of normal septation.</text>
</comment>
<keyword evidence="5 10" id="KW-0547">Nucleotide-binding</keyword>
<evidence type="ECO:0000256" key="1">
    <source>
        <dbReference type="ARBA" id="ARBA00001946"/>
    </source>
</evidence>
<gene>
    <name evidence="10 12" type="primary">engB</name>
    <name evidence="12" type="ORF">KL86DPRO_10605</name>
</gene>
<evidence type="ECO:0000256" key="5">
    <source>
        <dbReference type="ARBA" id="ARBA00022741"/>
    </source>
</evidence>
<dbReference type="CDD" id="cd01876">
    <property type="entry name" value="YihA_EngB"/>
    <property type="match status" value="1"/>
</dbReference>